<evidence type="ECO:0000256" key="9">
    <source>
        <dbReference type="ARBA" id="ARBA00025722"/>
    </source>
</evidence>
<evidence type="ECO:0000256" key="11">
    <source>
        <dbReference type="SAM" id="MobiDB-lite"/>
    </source>
</evidence>
<feature type="repeat" description="HEAT" evidence="10">
    <location>
        <begin position="433"/>
        <end position="471"/>
    </location>
</feature>
<keyword evidence="4" id="KW-0132">Cell division</keyword>
<keyword evidence="7" id="KW-0498">Mitosis</keyword>
<dbReference type="Pfam" id="PF21041">
    <property type="entry name" value="XMAP215_CLASP_TOG"/>
    <property type="match status" value="1"/>
</dbReference>
<reference evidence="13 14" key="1">
    <citation type="submission" date="2023-04" db="EMBL/GenBank/DDBJ databases">
        <title>Genome of Basidiobolus ranarum AG-B5.</title>
        <authorList>
            <person name="Stajich J.E."/>
            <person name="Carter-House D."/>
            <person name="Gryganskyi A."/>
        </authorList>
    </citation>
    <scope>NUCLEOTIDE SEQUENCE [LARGE SCALE GENOMIC DNA]</scope>
    <source>
        <strain evidence="13 14">AG-B5</strain>
    </source>
</reference>
<proteinExistence type="inferred from homology"/>
<sequence>MSTEDDFSALPLEEKFIHKSWKARLQAYEELTTHYKICDPDDASEFNKYSEFLSKAAIDGNMVAQEAGLNAIITYLQNASSFSRNQDDIVAGVVDKGLSSSRAGTKNKAVDIMLLFVEIGSADIVIEHLLNSLNHKLPKLVAAALFSLKQIIRSFGIKHINPKPILKALPKAFTHTDKNVRAESTQLAVELYRWLGPALNTYLAELKPVQIKELNEAFEQLPSEKPSPERLLRSEQNESSNGSVEDIKDDPTVASEEPEVDAYSLADPVDVLSKIPSDFYTNLESAKWKDRKDALEAYLLVLRTPKIAAGDYRELISALAKRVGDVNIMVGTVATQCIEAMSIGLRQEFSQYTSLVLTPLLEKLKEKKANFVDALRKCLDSVFTMIAFSDIMEESMVAMAHKNPQIKSETNRWLARCLKETKFIPGKSDVNWINEAALKCLDDSDTNVREAAADVLGTMMKVIGERGMMAYLEKVDKIKEGKIREFYEKAEVKAKNPLHSVNPAKNSRDGAQVASRPPTTKRVLKEQAPPRSAPSSEPVMKQKPVTKPPQIKRPPSSSNIKPKVPAAPPVRKTSTSTAKPSAASKPEEPIRFKFTSEDYEEKVMEIIPSDIYSGFSDSNWKNRIASMESLALFLEDSNNSNVESELVIRALIKKPGWKETNFQVSSKMYGVFQILCEKSSTFSKGCGALIVQDWPKNWATSN</sequence>
<dbReference type="InterPro" id="IPR016024">
    <property type="entry name" value="ARM-type_fold"/>
</dbReference>
<evidence type="ECO:0000256" key="5">
    <source>
        <dbReference type="ARBA" id="ARBA00022701"/>
    </source>
</evidence>
<comment type="similarity">
    <text evidence="9">Belongs to the TOG/XMAP215 family.</text>
</comment>
<comment type="similarity">
    <text evidence="2">Belongs to the CLASP family.</text>
</comment>
<dbReference type="InterPro" id="IPR011989">
    <property type="entry name" value="ARM-like"/>
</dbReference>
<dbReference type="InterPro" id="IPR024395">
    <property type="entry name" value="CLASP_N_dom"/>
</dbReference>
<evidence type="ECO:0000256" key="10">
    <source>
        <dbReference type="PROSITE-ProRule" id="PRU00103"/>
    </source>
</evidence>
<keyword evidence="8" id="KW-0206">Cytoskeleton</keyword>
<dbReference type="PANTHER" id="PTHR12609">
    <property type="entry name" value="MICROTUBULE ASSOCIATED PROTEIN XMAP215"/>
    <property type="match status" value="1"/>
</dbReference>
<evidence type="ECO:0000256" key="7">
    <source>
        <dbReference type="ARBA" id="ARBA00022776"/>
    </source>
</evidence>
<dbReference type="InterPro" id="IPR048491">
    <property type="entry name" value="XMAP215_CLASP_TOG"/>
</dbReference>
<dbReference type="SMART" id="SM01349">
    <property type="entry name" value="TOG"/>
    <property type="match status" value="2"/>
</dbReference>
<dbReference type="EMBL" id="JASJQH010006994">
    <property type="protein sequence ID" value="KAK9721017.1"/>
    <property type="molecule type" value="Genomic_DNA"/>
</dbReference>
<dbReference type="PROSITE" id="PS50077">
    <property type="entry name" value="HEAT_REPEAT"/>
    <property type="match status" value="1"/>
</dbReference>
<keyword evidence="6" id="KW-0677">Repeat</keyword>
<evidence type="ECO:0000256" key="2">
    <source>
        <dbReference type="ARBA" id="ARBA00009549"/>
    </source>
</evidence>
<evidence type="ECO:0000256" key="8">
    <source>
        <dbReference type="ARBA" id="ARBA00023212"/>
    </source>
</evidence>
<comment type="caution">
    <text evidence="13">The sequence shown here is derived from an EMBL/GenBank/DDBJ whole genome shotgun (WGS) entry which is preliminary data.</text>
</comment>
<evidence type="ECO:0000256" key="3">
    <source>
        <dbReference type="ARBA" id="ARBA00022490"/>
    </source>
</evidence>
<feature type="compositionally biased region" description="Basic and acidic residues" evidence="11">
    <location>
        <begin position="226"/>
        <end position="236"/>
    </location>
</feature>
<dbReference type="Pfam" id="PF12348">
    <property type="entry name" value="CLASP_N"/>
    <property type="match status" value="1"/>
</dbReference>
<evidence type="ECO:0000313" key="14">
    <source>
        <dbReference type="Proteomes" id="UP001479436"/>
    </source>
</evidence>
<dbReference type="SUPFAM" id="SSF48371">
    <property type="entry name" value="ARM repeat"/>
    <property type="match status" value="1"/>
</dbReference>
<keyword evidence="5" id="KW-0493">Microtubule</keyword>
<name>A0ABR2W5M3_9FUNG</name>
<feature type="region of interest" description="Disordered" evidence="11">
    <location>
        <begin position="497"/>
        <end position="588"/>
    </location>
</feature>
<comment type="subcellular location">
    <subcellularLocation>
        <location evidence="1">Cytoplasm</location>
        <location evidence="1">Cytoskeleton</location>
        <location evidence="1">Spindle</location>
    </subcellularLocation>
</comment>
<feature type="compositionally biased region" description="Low complexity" evidence="11">
    <location>
        <begin position="561"/>
        <end position="584"/>
    </location>
</feature>
<organism evidence="13 14">
    <name type="scientific">Basidiobolus ranarum</name>
    <dbReference type="NCBI Taxonomy" id="34480"/>
    <lineage>
        <taxon>Eukaryota</taxon>
        <taxon>Fungi</taxon>
        <taxon>Fungi incertae sedis</taxon>
        <taxon>Zoopagomycota</taxon>
        <taxon>Entomophthoromycotina</taxon>
        <taxon>Basidiobolomycetes</taxon>
        <taxon>Basidiobolales</taxon>
        <taxon>Basidiobolaceae</taxon>
        <taxon>Basidiobolus</taxon>
    </lineage>
</organism>
<dbReference type="InterPro" id="IPR034085">
    <property type="entry name" value="TOG"/>
</dbReference>
<keyword evidence="14" id="KW-1185">Reference proteome</keyword>
<dbReference type="Proteomes" id="UP001479436">
    <property type="component" value="Unassembled WGS sequence"/>
</dbReference>
<feature type="domain" description="TOG" evidence="12">
    <location>
        <begin position="1"/>
        <end position="227"/>
    </location>
</feature>
<dbReference type="InterPro" id="IPR021133">
    <property type="entry name" value="HEAT_type_2"/>
</dbReference>
<evidence type="ECO:0000313" key="13">
    <source>
        <dbReference type="EMBL" id="KAK9721017.1"/>
    </source>
</evidence>
<evidence type="ECO:0000256" key="6">
    <source>
        <dbReference type="ARBA" id="ARBA00022737"/>
    </source>
</evidence>
<keyword evidence="3" id="KW-0963">Cytoplasm</keyword>
<feature type="domain" description="TOG" evidence="12">
    <location>
        <begin position="264"/>
        <end position="496"/>
    </location>
</feature>
<dbReference type="Gene3D" id="1.25.10.10">
    <property type="entry name" value="Leucine-rich Repeat Variant"/>
    <property type="match status" value="3"/>
</dbReference>
<keyword evidence="7" id="KW-0131">Cell cycle</keyword>
<accession>A0ABR2W5M3</accession>
<feature type="region of interest" description="Disordered" evidence="11">
    <location>
        <begin position="220"/>
        <end position="260"/>
    </location>
</feature>
<dbReference type="InterPro" id="IPR045110">
    <property type="entry name" value="XMAP215"/>
</dbReference>
<protein>
    <recommendedName>
        <fullName evidence="12">TOG domain-containing protein</fullName>
    </recommendedName>
</protein>
<evidence type="ECO:0000256" key="1">
    <source>
        <dbReference type="ARBA" id="ARBA00004186"/>
    </source>
</evidence>
<evidence type="ECO:0000256" key="4">
    <source>
        <dbReference type="ARBA" id="ARBA00022618"/>
    </source>
</evidence>
<gene>
    <name evidence="13" type="ORF">K7432_003762</name>
</gene>
<evidence type="ECO:0000259" key="12">
    <source>
        <dbReference type="SMART" id="SM01349"/>
    </source>
</evidence>